<evidence type="ECO:0000256" key="5">
    <source>
        <dbReference type="ARBA" id="ARBA00023136"/>
    </source>
</evidence>
<dbReference type="SUPFAM" id="SSF53474">
    <property type="entry name" value="alpha/beta-Hydrolases"/>
    <property type="match status" value="1"/>
</dbReference>
<evidence type="ECO:0000313" key="8">
    <source>
        <dbReference type="Proteomes" id="UP000664859"/>
    </source>
</evidence>
<accession>A0A835ZL14</accession>
<feature type="compositionally biased region" description="Low complexity" evidence="6">
    <location>
        <begin position="230"/>
        <end position="247"/>
    </location>
</feature>
<comment type="subcellular location">
    <subcellularLocation>
        <location evidence="1">Membrane</location>
        <topology evidence="1">Multi-pass membrane protein</topology>
    </subcellularLocation>
</comment>
<dbReference type="AlphaFoldDB" id="A0A835ZL14"/>
<dbReference type="OrthoDB" id="277931at2759"/>
<evidence type="ECO:0000256" key="6">
    <source>
        <dbReference type="SAM" id="MobiDB-lite"/>
    </source>
</evidence>
<sequence length="770" mass="80630">MASGRFSSAYLVDFDDSSQAFVPAGSLKPPADAKQARCILQFKRIDSQPTAHDREGGGSLVRDVKSLTTSGQAADTCLVVVLAMLAYVGNRKEPFPAPLQSLRFVSPTKLEVTLVCGDDQRYDEVEAQFQGVFKSLTLLRGPQHRLPVKNNSLPTAQPAVNASQRVVSPVNGGAFHSGASHNKDGLTELLITQVRDQVPVDAGEADAPSASATAIKAAADEGGEPEHSESSSQSSSRSSDAGSDLGDWGADSAARQPLDGSGSFVVLVSQGDVIKELAPRVAAAASHRHAVGAVVAALVKAGKYDARARATLKSAVRHIGRAGAWGSRELEGGAVITWAHVVAMERELADAWSEPPASAAAVRDVLRAMASLLQKHASPPAAHYHVELTPHRTRAAAARPPRPPQASSAKPAPNRGWKIGAAAAGGGALLFYSGGLAAPAIAAAGISALGSALGYMAPSLATWLSSGAVAAAAAAAESSASCTAISSIFGATGASWEDLPHQGWWREHAHGGEEHVLVWETTALSAFVEAVREHYPPSYELPPLPISLAVHCSSSHELLPSIPPHSAWRARVQLVWQSATRKILAECLRHTQLGPVVSAASLPLALLDAAAGLDSPWTIALQRSKECGQLLADVLLARPAGARPVTLVGYSMGARVIFACLEALAAAGERGHGIVEAAVLMGAPIGKRLKRWRRARSVVAGRLVNCYSTKDFVLALVYRSKSWKVGVAGVSPVEAPGLSVENLDLSHLLAWHLNYPKLLPHVMAVLKLEE</sequence>
<gene>
    <name evidence="7" type="ORF">JKP88DRAFT_260842</name>
</gene>
<dbReference type="Proteomes" id="UP000664859">
    <property type="component" value="Unassembled WGS sequence"/>
</dbReference>
<dbReference type="PANTHER" id="PTHR17920:SF3">
    <property type="entry name" value="TRANSMEMBRANE AND COILED-COIL DOMAIN-CONTAINING PROTEIN 4"/>
    <property type="match status" value="1"/>
</dbReference>
<keyword evidence="4" id="KW-1133">Transmembrane helix</keyword>
<feature type="compositionally biased region" description="Low complexity" evidence="6">
    <location>
        <begin position="205"/>
        <end position="217"/>
    </location>
</feature>
<dbReference type="InterPro" id="IPR007941">
    <property type="entry name" value="DUF726"/>
</dbReference>
<comment type="caution">
    <text evidence="7">The sequence shown here is derived from an EMBL/GenBank/DDBJ whole genome shotgun (WGS) entry which is preliminary data.</text>
</comment>
<evidence type="ECO:0000313" key="7">
    <source>
        <dbReference type="EMBL" id="KAG5192965.1"/>
    </source>
</evidence>
<dbReference type="GO" id="GO:0016020">
    <property type="term" value="C:membrane"/>
    <property type="evidence" value="ECO:0007669"/>
    <property type="project" value="UniProtKB-SubCell"/>
</dbReference>
<feature type="region of interest" description="Disordered" evidence="6">
    <location>
        <begin position="203"/>
        <end position="253"/>
    </location>
</feature>
<keyword evidence="5" id="KW-0472">Membrane</keyword>
<dbReference type="PANTHER" id="PTHR17920">
    <property type="entry name" value="TRANSMEMBRANE AND COILED-COIL DOMAIN-CONTAINING PROTEIN 4 TMCO4"/>
    <property type="match status" value="1"/>
</dbReference>
<evidence type="ECO:0000256" key="4">
    <source>
        <dbReference type="ARBA" id="ARBA00022989"/>
    </source>
</evidence>
<feature type="compositionally biased region" description="Low complexity" evidence="6">
    <location>
        <begin position="395"/>
        <end position="413"/>
    </location>
</feature>
<evidence type="ECO:0008006" key="9">
    <source>
        <dbReference type="Google" id="ProtNLM"/>
    </source>
</evidence>
<keyword evidence="3" id="KW-0812">Transmembrane</keyword>
<comment type="similarity">
    <text evidence="2">Belongs to the TMCO4 family.</text>
</comment>
<proteinExistence type="inferred from homology"/>
<name>A0A835ZL14_9STRA</name>
<reference evidence="7" key="1">
    <citation type="submission" date="2021-02" db="EMBL/GenBank/DDBJ databases">
        <title>First Annotated Genome of the Yellow-green Alga Tribonema minus.</title>
        <authorList>
            <person name="Mahan K.M."/>
        </authorList>
    </citation>
    <scope>NUCLEOTIDE SEQUENCE</scope>
    <source>
        <strain evidence="7">UTEX B ZZ1240</strain>
    </source>
</reference>
<evidence type="ECO:0000256" key="3">
    <source>
        <dbReference type="ARBA" id="ARBA00022692"/>
    </source>
</evidence>
<evidence type="ECO:0000256" key="1">
    <source>
        <dbReference type="ARBA" id="ARBA00004141"/>
    </source>
</evidence>
<feature type="region of interest" description="Disordered" evidence="6">
    <location>
        <begin position="394"/>
        <end position="415"/>
    </location>
</feature>
<dbReference type="Pfam" id="PF05277">
    <property type="entry name" value="DUF726"/>
    <property type="match status" value="1"/>
</dbReference>
<dbReference type="EMBL" id="JAFCMP010000001">
    <property type="protein sequence ID" value="KAG5192965.1"/>
    <property type="molecule type" value="Genomic_DNA"/>
</dbReference>
<keyword evidence="8" id="KW-1185">Reference proteome</keyword>
<dbReference type="InterPro" id="IPR029058">
    <property type="entry name" value="AB_hydrolase_fold"/>
</dbReference>
<protein>
    <recommendedName>
        <fullName evidence="9">Transmembrane and coiled-coil domain-containing protein 4</fullName>
    </recommendedName>
</protein>
<organism evidence="7 8">
    <name type="scientific">Tribonema minus</name>
    <dbReference type="NCBI Taxonomy" id="303371"/>
    <lineage>
        <taxon>Eukaryota</taxon>
        <taxon>Sar</taxon>
        <taxon>Stramenopiles</taxon>
        <taxon>Ochrophyta</taxon>
        <taxon>PX clade</taxon>
        <taxon>Xanthophyceae</taxon>
        <taxon>Tribonematales</taxon>
        <taxon>Tribonemataceae</taxon>
        <taxon>Tribonema</taxon>
    </lineage>
</organism>
<evidence type="ECO:0000256" key="2">
    <source>
        <dbReference type="ARBA" id="ARBA00009824"/>
    </source>
</evidence>